<evidence type="ECO:0000259" key="5">
    <source>
        <dbReference type="Pfam" id="PF00501"/>
    </source>
</evidence>
<organism evidence="7 8">
    <name type="scientific">Deinandra increscens subsp. villosa</name>
    <dbReference type="NCBI Taxonomy" id="3103831"/>
    <lineage>
        <taxon>Eukaryota</taxon>
        <taxon>Viridiplantae</taxon>
        <taxon>Streptophyta</taxon>
        <taxon>Embryophyta</taxon>
        <taxon>Tracheophyta</taxon>
        <taxon>Spermatophyta</taxon>
        <taxon>Magnoliopsida</taxon>
        <taxon>eudicotyledons</taxon>
        <taxon>Gunneridae</taxon>
        <taxon>Pentapetalae</taxon>
        <taxon>asterids</taxon>
        <taxon>campanulids</taxon>
        <taxon>Asterales</taxon>
        <taxon>Asteraceae</taxon>
        <taxon>Asteroideae</taxon>
        <taxon>Heliantheae alliance</taxon>
        <taxon>Madieae</taxon>
        <taxon>Madiinae</taxon>
        <taxon>Deinandra</taxon>
    </lineage>
</organism>
<dbReference type="SUPFAM" id="SSF56801">
    <property type="entry name" value="Acetyl-CoA synthetase-like"/>
    <property type="match status" value="1"/>
</dbReference>
<evidence type="ECO:0000313" key="7">
    <source>
        <dbReference type="EMBL" id="KAK9050565.1"/>
    </source>
</evidence>
<dbReference type="Gene3D" id="3.30.300.30">
    <property type="match status" value="1"/>
</dbReference>
<evidence type="ECO:0008006" key="9">
    <source>
        <dbReference type="Google" id="ProtNLM"/>
    </source>
</evidence>
<dbReference type="AlphaFoldDB" id="A0AAP0GK30"/>
<keyword evidence="4" id="KW-0587">Phenylpropanoid metabolism</keyword>
<feature type="domain" description="AMP-dependent synthetase/ligase" evidence="5">
    <location>
        <begin position="52"/>
        <end position="428"/>
    </location>
</feature>
<dbReference type="InterPro" id="IPR045851">
    <property type="entry name" value="AMP-bd_C_sf"/>
</dbReference>
<dbReference type="Pfam" id="PF13193">
    <property type="entry name" value="AMP-binding_C"/>
    <property type="match status" value="1"/>
</dbReference>
<dbReference type="InterPro" id="IPR042099">
    <property type="entry name" value="ANL_N_sf"/>
</dbReference>
<gene>
    <name evidence="7" type="ORF">SSX86_030465</name>
</gene>
<dbReference type="Proteomes" id="UP001408789">
    <property type="component" value="Unassembled WGS sequence"/>
</dbReference>
<keyword evidence="3" id="KW-0436">Ligase</keyword>
<comment type="pathway">
    <text evidence="1">Phytoalexin biosynthesis; 3,4',5-trihydroxystilbene biosynthesis; 3,4',5-trihydroxystilbene from trans-4-coumarate: step 1/2.</text>
</comment>
<dbReference type="Pfam" id="PF00501">
    <property type="entry name" value="AMP-binding"/>
    <property type="match status" value="1"/>
</dbReference>
<sequence>MKGLAGMDLTPMDKNDFGLYKYKEELHGTWRSLDGTVSCSANYVPLSPISFLERAVEVYRERTSIIYGSITYTWQETYCRCVKLASALNHLGVSRGDVVAALAPNVPPMLELQFGVPMAGAIICNLNTRLDHNMLSTLLKHSEAKILFVDHQLLSVAEEAIDLLERMHSKHPRVVVISEPGGSGCEYESLVSSGVTEFSIIRPNNECDPISLNYTSGTTSRPKGIVYSYRGAYLSALASVFIRGMGDMPTYLWSLPIFHCNGWCFSWGVAVVGGTNICLRRCDPEDIFDNIMNHNVTHMDGAPTVLNMIVNSLLTNQKPLPHKVEILTGGAPPPPTIISKIEELGFQVRHVYGLTETFGPATLNLWKPEWDRLPREEQMEIRARQGVKIFVTEEIDVKDPVTMESIKRDGKSLGEIMIRGNTVMSGYLKDLKATEEAFAGGWFRSGDLAVKHSDGYIEVKDRCKDIIISGGENISTIEIETVIYNHPGVLEVAIVARPDDYWGQTPCAFVKLKDNVDVDERDIIEHCRDHMPHFMAPRTVVFDDLPRNSTGKVQKFVLREKAKLMGSLSY</sequence>
<feature type="domain" description="AMP-binding enzyme C-terminal" evidence="6">
    <location>
        <begin position="478"/>
        <end position="552"/>
    </location>
</feature>
<evidence type="ECO:0000259" key="6">
    <source>
        <dbReference type="Pfam" id="PF13193"/>
    </source>
</evidence>
<dbReference type="GO" id="GO:0016874">
    <property type="term" value="F:ligase activity"/>
    <property type="evidence" value="ECO:0007669"/>
    <property type="project" value="UniProtKB-KW"/>
</dbReference>
<dbReference type="InterPro" id="IPR000873">
    <property type="entry name" value="AMP-dep_synth/lig_dom"/>
</dbReference>
<dbReference type="PROSITE" id="PS00455">
    <property type="entry name" value="AMP_BINDING"/>
    <property type="match status" value="1"/>
</dbReference>
<dbReference type="PANTHER" id="PTHR43859">
    <property type="entry name" value="ACYL-ACTIVATING ENZYME"/>
    <property type="match status" value="1"/>
</dbReference>
<dbReference type="CDD" id="cd12118">
    <property type="entry name" value="ttLC_FACS_AEE21_like"/>
    <property type="match status" value="1"/>
</dbReference>
<dbReference type="NCBIfam" id="NF006020">
    <property type="entry name" value="PRK08162.1"/>
    <property type="match status" value="1"/>
</dbReference>
<evidence type="ECO:0000256" key="3">
    <source>
        <dbReference type="ARBA" id="ARBA00022598"/>
    </source>
</evidence>
<dbReference type="InterPro" id="IPR020845">
    <property type="entry name" value="AMP-binding_CS"/>
</dbReference>
<name>A0AAP0GK30_9ASTR</name>
<comment type="caution">
    <text evidence="7">The sequence shown here is derived from an EMBL/GenBank/DDBJ whole genome shotgun (WGS) entry which is preliminary data.</text>
</comment>
<evidence type="ECO:0000313" key="8">
    <source>
        <dbReference type="Proteomes" id="UP001408789"/>
    </source>
</evidence>
<comment type="similarity">
    <text evidence="2">Belongs to the ATP-dependent AMP-binding enzyme family.</text>
</comment>
<dbReference type="GO" id="GO:0009698">
    <property type="term" value="P:phenylpropanoid metabolic process"/>
    <property type="evidence" value="ECO:0007669"/>
    <property type="project" value="UniProtKB-KW"/>
</dbReference>
<accession>A0AAP0GK30</accession>
<dbReference type="InterPro" id="IPR025110">
    <property type="entry name" value="AMP-bd_C"/>
</dbReference>
<proteinExistence type="inferred from homology"/>
<dbReference type="Gene3D" id="3.40.50.12780">
    <property type="entry name" value="N-terminal domain of ligase-like"/>
    <property type="match status" value="1"/>
</dbReference>
<dbReference type="EMBL" id="JBCNJP010001087">
    <property type="protein sequence ID" value="KAK9050565.1"/>
    <property type="molecule type" value="Genomic_DNA"/>
</dbReference>
<keyword evidence="8" id="KW-1185">Reference proteome</keyword>
<evidence type="ECO:0000256" key="1">
    <source>
        <dbReference type="ARBA" id="ARBA00004930"/>
    </source>
</evidence>
<dbReference type="PANTHER" id="PTHR43859:SF38">
    <property type="entry name" value="AMP-DEPENDENT SYNTHETASE_LIGASE, AMP-BINDING ENZYME DOMAIN-CONTAINING PROTEIN"/>
    <property type="match status" value="1"/>
</dbReference>
<protein>
    <recommendedName>
        <fullName evidence="9">4-coumarate--CoA ligase</fullName>
    </recommendedName>
</protein>
<evidence type="ECO:0000256" key="2">
    <source>
        <dbReference type="ARBA" id="ARBA00006432"/>
    </source>
</evidence>
<evidence type="ECO:0000256" key="4">
    <source>
        <dbReference type="ARBA" id="ARBA00023051"/>
    </source>
</evidence>
<reference evidence="7 8" key="1">
    <citation type="submission" date="2024-04" db="EMBL/GenBank/DDBJ databases">
        <title>The reference genome of an endangered Asteraceae, Deinandra increscens subsp. villosa, native to the Central Coast of California.</title>
        <authorList>
            <person name="Guilliams M."/>
            <person name="Hasenstab-Lehman K."/>
            <person name="Meyer R."/>
            <person name="Mcevoy S."/>
        </authorList>
    </citation>
    <scope>NUCLEOTIDE SEQUENCE [LARGE SCALE GENOMIC DNA]</scope>
    <source>
        <tissue evidence="7">Leaf</tissue>
    </source>
</reference>
<dbReference type="FunFam" id="3.30.300.30:FF:000008">
    <property type="entry name" value="2,3-dihydroxybenzoate-AMP ligase"/>
    <property type="match status" value="1"/>
</dbReference>